<dbReference type="GO" id="GO:0006352">
    <property type="term" value="P:DNA-templated transcription initiation"/>
    <property type="evidence" value="ECO:0007669"/>
    <property type="project" value="InterPro"/>
</dbReference>
<dbReference type="Pfam" id="PF00140">
    <property type="entry name" value="Sigma70_r1_2"/>
    <property type="match status" value="1"/>
</dbReference>
<dbReference type="Proteomes" id="UP000242881">
    <property type="component" value="Unassembled WGS sequence"/>
</dbReference>
<organism evidence="6 7">
    <name type="scientific">Calditerrivibrio nitroreducens</name>
    <dbReference type="NCBI Taxonomy" id="477976"/>
    <lineage>
        <taxon>Bacteria</taxon>
        <taxon>Pseudomonadati</taxon>
        <taxon>Deferribacterota</taxon>
        <taxon>Deferribacteres</taxon>
        <taxon>Deferribacterales</taxon>
        <taxon>Calditerrivibrionaceae</taxon>
    </lineage>
</organism>
<dbReference type="InterPro" id="IPR009042">
    <property type="entry name" value="RNA_pol_sigma70_r1_2"/>
</dbReference>
<dbReference type="InterPro" id="IPR014284">
    <property type="entry name" value="RNA_pol_sigma-70_dom"/>
</dbReference>
<dbReference type="PANTHER" id="PTHR30603">
    <property type="entry name" value="RNA POLYMERASE SIGMA FACTOR RPO"/>
    <property type="match status" value="1"/>
</dbReference>
<dbReference type="InterPro" id="IPR013325">
    <property type="entry name" value="RNA_pol_sigma_r2"/>
</dbReference>
<dbReference type="PANTHER" id="PTHR30603:SF47">
    <property type="entry name" value="RNA POLYMERASE SIGMA FACTOR SIGD, CHLOROPLASTIC"/>
    <property type="match status" value="1"/>
</dbReference>
<evidence type="ECO:0000259" key="5">
    <source>
        <dbReference type="PROSITE" id="PS00716"/>
    </source>
</evidence>
<dbReference type="GO" id="GO:0003677">
    <property type="term" value="F:DNA binding"/>
    <property type="evidence" value="ECO:0007669"/>
    <property type="project" value="UniProtKB-KW"/>
</dbReference>
<dbReference type="PRINTS" id="PR00046">
    <property type="entry name" value="SIGMA70FCT"/>
</dbReference>
<dbReference type="SUPFAM" id="SSF88659">
    <property type="entry name" value="Sigma3 and sigma4 domains of RNA polymerase sigma factors"/>
    <property type="match status" value="2"/>
</dbReference>
<dbReference type="Pfam" id="PF04545">
    <property type="entry name" value="Sigma70_r4"/>
    <property type="match status" value="1"/>
</dbReference>
<accession>A0A2J6WG53</accession>
<dbReference type="GO" id="GO:0016987">
    <property type="term" value="F:sigma factor activity"/>
    <property type="evidence" value="ECO:0007669"/>
    <property type="project" value="UniProtKB-KW"/>
</dbReference>
<feature type="domain" description="RNA polymerase sigma-70" evidence="5">
    <location>
        <begin position="287"/>
        <end position="313"/>
    </location>
</feature>
<evidence type="ECO:0000313" key="6">
    <source>
        <dbReference type="EMBL" id="PMP69279.1"/>
    </source>
</evidence>
<dbReference type="InterPro" id="IPR007630">
    <property type="entry name" value="RNA_pol_sigma70_r4"/>
</dbReference>
<dbReference type="Gene3D" id="1.20.120.1810">
    <property type="match status" value="1"/>
</dbReference>
<gene>
    <name evidence="6" type="ORF">C0187_07505</name>
</gene>
<dbReference type="AlphaFoldDB" id="A0A2J6WG53"/>
<dbReference type="InterPro" id="IPR036388">
    <property type="entry name" value="WH-like_DNA-bd_sf"/>
</dbReference>
<dbReference type="SUPFAM" id="SSF88946">
    <property type="entry name" value="Sigma2 domain of RNA polymerase sigma factors"/>
    <property type="match status" value="1"/>
</dbReference>
<dbReference type="InterPro" id="IPR050239">
    <property type="entry name" value="Sigma-70_RNA_pol_init_factors"/>
</dbReference>
<dbReference type="InterPro" id="IPR000943">
    <property type="entry name" value="RNA_pol_sigma70"/>
</dbReference>
<dbReference type="PROSITE" id="PS00716">
    <property type="entry name" value="SIGMA70_2"/>
    <property type="match status" value="1"/>
</dbReference>
<keyword evidence="2" id="KW-0731">Sigma factor</keyword>
<comment type="caution">
    <text evidence="6">The sequence shown here is derived from an EMBL/GenBank/DDBJ whole genome shotgun (WGS) entry which is preliminary data.</text>
</comment>
<keyword evidence="1" id="KW-0805">Transcription regulation</keyword>
<sequence length="327" mass="37647">MAKKRAAVIEDKVEELYETEDINEEVLDENLDSILEDLDINESSENLEIALSSLTDDSIKDFINKIDKFKPLTREEEYDLGKKIQQGDQEALNKLILSNIKFVVSMANRYKNTGVSLSDLINQGNLGLVEAAKRFDPDKGVKFISYAVWWIRQAMIQLLAEQSGTVKLPIKQASLLYKINEAIETLSKQYHREPTSEEISEYLNIPKENIENILMVSKNYLSFESPIKDGEDRTFLDLMESKTIKVEDEVINHTLKDTLQSLIQELDEREANILKMRYGLDGENPMTLEEVGNILNISRERVRQIESRALSKLRKKAVKKKLQDYLN</sequence>
<evidence type="ECO:0000256" key="2">
    <source>
        <dbReference type="ARBA" id="ARBA00023082"/>
    </source>
</evidence>
<dbReference type="InterPro" id="IPR007624">
    <property type="entry name" value="RNA_pol_sigma70_r3"/>
</dbReference>
<evidence type="ECO:0000256" key="4">
    <source>
        <dbReference type="ARBA" id="ARBA00023163"/>
    </source>
</evidence>
<keyword evidence="3" id="KW-0238">DNA-binding</keyword>
<evidence type="ECO:0000256" key="3">
    <source>
        <dbReference type="ARBA" id="ARBA00023125"/>
    </source>
</evidence>
<dbReference type="InterPro" id="IPR007627">
    <property type="entry name" value="RNA_pol_sigma70_r2"/>
</dbReference>
<dbReference type="EMBL" id="PNIN01000079">
    <property type="protein sequence ID" value="PMP69279.1"/>
    <property type="molecule type" value="Genomic_DNA"/>
</dbReference>
<dbReference type="Pfam" id="PF04542">
    <property type="entry name" value="Sigma70_r2"/>
    <property type="match status" value="1"/>
</dbReference>
<dbReference type="InterPro" id="IPR013324">
    <property type="entry name" value="RNA_pol_sigma_r3/r4-like"/>
</dbReference>
<dbReference type="RefSeq" id="WP_424605204.1">
    <property type="nucleotide sequence ID" value="NZ_JBNAVA010000003.1"/>
</dbReference>
<keyword evidence="4" id="KW-0804">Transcription</keyword>
<reference evidence="6 7" key="1">
    <citation type="submission" date="2018-01" db="EMBL/GenBank/DDBJ databases">
        <title>Metagenomic assembled genomes from two thermal pools in the Uzon Caldera, Kamchatka, Russia.</title>
        <authorList>
            <person name="Wilkins L."/>
            <person name="Ettinger C."/>
        </authorList>
    </citation>
    <scope>NUCLEOTIDE SEQUENCE [LARGE SCALE GENOMIC DNA]</scope>
    <source>
        <strain evidence="6">ZAV-05</strain>
    </source>
</reference>
<dbReference type="NCBIfam" id="TIGR02937">
    <property type="entry name" value="sigma70-ECF"/>
    <property type="match status" value="1"/>
</dbReference>
<protein>
    <submittedName>
        <fullName evidence="6">RNA polymerase subunit sigma</fullName>
    </submittedName>
</protein>
<dbReference type="Gene3D" id="1.10.10.10">
    <property type="entry name" value="Winged helix-like DNA-binding domain superfamily/Winged helix DNA-binding domain"/>
    <property type="match status" value="2"/>
</dbReference>
<proteinExistence type="predicted"/>
<dbReference type="CDD" id="cd06171">
    <property type="entry name" value="Sigma70_r4"/>
    <property type="match status" value="1"/>
</dbReference>
<dbReference type="Pfam" id="PF04539">
    <property type="entry name" value="Sigma70_r3"/>
    <property type="match status" value="1"/>
</dbReference>
<evidence type="ECO:0000313" key="7">
    <source>
        <dbReference type="Proteomes" id="UP000242881"/>
    </source>
</evidence>
<name>A0A2J6WG53_9BACT</name>
<evidence type="ECO:0000256" key="1">
    <source>
        <dbReference type="ARBA" id="ARBA00023015"/>
    </source>
</evidence>